<evidence type="ECO:0000259" key="6">
    <source>
        <dbReference type="PROSITE" id="PS50977"/>
    </source>
</evidence>
<protein>
    <submittedName>
        <fullName evidence="7">TetR family transcriptional regulator</fullName>
    </submittedName>
</protein>
<dbReference type="PANTHER" id="PTHR30055">
    <property type="entry name" value="HTH-TYPE TRANSCRIPTIONAL REGULATOR RUTR"/>
    <property type="match status" value="1"/>
</dbReference>
<evidence type="ECO:0000256" key="5">
    <source>
        <dbReference type="SAM" id="MobiDB-lite"/>
    </source>
</evidence>
<dbReference type="SUPFAM" id="SSF46689">
    <property type="entry name" value="Homeodomain-like"/>
    <property type="match status" value="1"/>
</dbReference>
<evidence type="ECO:0000256" key="3">
    <source>
        <dbReference type="ARBA" id="ARBA00023163"/>
    </source>
</evidence>
<keyword evidence="1" id="KW-0805">Transcription regulation</keyword>
<dbReference type="PANTHER" id="PTHR30055:SF234">
    <property type="entry name" value="HTH-TYPE TRANSCRIPTIONAL REGULATOR BETI"/>
    <property type="match status" value="1"/>
</dbReference>
<dbReference type="PROSITE" id="PS50977">
    <property type="entry name" value="HTH_TETR_2"/>
    <property type="match status" value="1"/>
</dbReference>
<dbReference type="Pfam" id="PF00440">
    <property type="entry name" value="TetR_N"/>
    <property type="match status" value="1"/>
</dbReference>
<evidence type="ECO:0000256" key="2">
    <source>
        <dbReference type="ARBA" id="ARBA00023125"/>
    </source>
</evidence>
<dbReference type="EMBL" id="LQPI01000089">
    <property type="protein sequence ID" value="ORW15107.1"/>
    <property type="molecule type" value="Genomic_DNA"/>
</dbReference>
<evidence type="ECO:0000313" key="7">
    <source>
        <dbReference type="EMBL" id="ORW15107.1"/>
    </source>
</evidence>
<dbReference type="InterPro" id="IPR009057">
    <property type="entry name" value="Homeodomain-like_sf"/>
</dbReference>
<evidence type="ECO:0000313" key="8">
    <source>
        <dbReference type="Proteomes" id="UP000193108"/>
    </source>
</evidence>
<evidence type="ECO:0000256" key="4">
    <source>
        <dbReference type="PROSITE-ProRule" id="PRU00335"/>
    </source>
</evidence>
<dbReference type="Gene3D" id="1.10.357.10">
    <property type="entry name" value="Tetracycline Repressor, domain 2"/>
    <property type="match status" value="1"/>
</dbReference>
<evidence type="ECO:0000256" key="1">
    <source>
        <dbReference type="ARBA" id="ARBA00023015"/>
    </source>
</evidence>
<name>A0A1X1YVG5_MYCNO</name>
<keyword evidence="2 4" id="KW-0238">DNA-binding</keyword>
<sequence length="240" mass="25616">MPNGPDMTVRRGRPPGGGNPPEHARELLLDAAERSFARRGYRASTMQVIAHEAGYTRAVIYRHFATRDELLDALVVRVAGRNITEITGRLQAAAGPPNDPGGSARLDVGEAKLGPPNDPGTLVTESLVIVATEVSQDPLLRVISEHTDEGNVAALIARSATLRELLAGLYEAGFRQFGAQLRPGLHSADAARFVLSAALGLLLGLIPGVQDAEQVRRYVRVFVLPALLADPPPAERVFTA</sequence>
<feature type="domain" description="HTH tetR-type" evidence="6">
    <location>
        <begin position="22"/>
        <end position="82"/>
    </location>
</feature>
<feature type="region of interest" description="Disordered" evidence="5">
    <location>
        <begin position="1"/>
        <end position="23"/>
    </location>
</feature>
<dbReference type="InterPro" id="IPR001647">
    <property type="entry name" value="HTH_TetR"/>
</dbReference>
<accession>A0A1X1YVG5</accession>
<reference evidence="7 8" key="1">
    <citation type="submission" date="2016-01" db="EMBL/GenBank/DDBJ databases">
        <title>The new phylogeny of the genus Mycobacterium.</title>
        <authorList>
            <person name="Tarcisio F."/>
            <person name="Conor M."/>
            <person name="Antonella G."/>
            <person name="Elisabetta G."/>
            <person name="Giulia F.S."/>
            <person name="Sara T."/>
            <person name="Anna F."/>
            <person name="Clotilde B."/>
            <person name="Roberto B."/>
            <person name="Veronica D.S."/>
            <person name="Fabio R."/>
            <person name="Monica P."/>
            <person name="Olivier J."/>
            <person name="Enrico T."/>
            <person name="Nicola S."/>
        </authorList>
    </citation>
    <scope>NUCLEOTIDE SEQUENCE [LARGE SCALE GENOMIC DNA]</scope>
    <source>
        <strain evidence="7 8">DSM 44164</strain>
    </source>
</reference>
<feature type="DNA-binding region" description="H-T-H motif" evidence="4">
    <location>
        <begin position="45"/>
        <end position="64"/>
    </location>
</feature>
<dbReference type="AlphaFoldDB" id="A0A1X1YVG5"/>
<dbReference type="Proteomes" id="UP000193108">
    <property type="component" value="Unassembled WGS sequence"/>
</dbReference>
<organism evidence="7 8">
    <name type="scientific">Mycolicibacter nonchromogenicus</name>
    <name type="common">Mycobacterium nonchromogenicum</name>
    <dbReference type="NCBI Taxonomy" id="1782"/>
    <lineage>
        <taxon>Bacteria</taxon>
        <taxon>Bacillati</taxon>
        <taxon>Actinomycetota</taxon>
        <taxon>Actinomycetes</taxon>
        <taxon>Mycobacteriales</taxon>
        <taxon>Mycobacteriaceae</taxon>
        <taxon>Mycolicibacter</taxon>
    </lineage>
</organism>
<proteinExistence type="predicted"/>
<dbReference type="GO" id="GO:0000976">
    <property type="term" value="F:transcription cis-regulatory region binding"/>
    <property type="evidence" value="ECO:0007669"/>
    <property type="project" value="TreeGrafter"/>
</dbReference>
<dbReference type="GO" id="GO:0003700">
    <property type="term" value="F:DNA-binding transcription factor activity"/>
    <property type="evidence" value="ECO:0007669"/>
    <property type="project" value="TreeGrafter"/>
</dbReference>
<keyword evidence="8" id="KW-1185">Reference proteome</keyword>
<dbReference type="PRINTS" id="PR00455">
    <property type="entry name" value="HTHTETR"/>
</dbReference>
<dbReference type="RefSeq" id="WP_085139919.1">
    <property type="nucleotide sequence ID" value="NZ_LQPI01000089.1"/>
</dbReference>
<gene>
    <name evidence="7" type="ORF">AWC18_01345</name>
</gene>
<dbReference type="STRING" id="1782.AWC18_01345"/>
<keyword evidence="3" id="KW-0804">Transcription</keyword>
<comment type="caution">
    <text evidence="7">The sequence shown here is derived from an EMBL/GenBank/DDBJ whole genome shotgun (WGS) entry which is preliminary data.</text>
</comment>
<dbReference type="InterPro" id="IPR050109">
    <property type="entry name" value="HTH-type_TetR-like_transc_reg"/>
</dbReference>